<dbReference type="RefSeq" id="WP_354365924.1">
    <property type="nucleotide sequence ID" value="NZ_JBEPLO010000024.1"/>
</dbReference>
<dbReference type="InterPro" id="IPR058193">
    <property type="entry name" value="VanY/YodJ_core_dom"/>
</dbReference>
<evidence type="ECO:0000256" key="2">
    <source>
        <dbReference type="SAM" id="Phobius"/>
    </source>
</evidence>
<proteinExistence type="predicted"/>
<accession>A0ABV2FJR6</accession>
<dbReference type="EMBL" id="JBEPLO010000024">
    <property type="protein sequence ID" value="MET3558803.1"/>
    <property type="molecule type" value="Genomic_DNA"/>
</dbReference>
<feature type="domain" description="D-alanyl-D-alanine carboxypeptidase-like core" evidence="3">
    <location>
        <begin position="135"/>
        <end position="266"/>
    </location>
</feature>
<dbReference type="Proteomes" id="UP001549122">
    <property type="component" value="Unassembled WGS sequence"/>
</dbReference>
<name>A0ABV2FJR6_9STRE</name>
<keyword evidence="2" id="KW-1133">Transmembrane helix</keyword>
<feature type="compositionally biased region" description="Acidic residues" evidence="1">
    <location>
        <begin position="19"/>
        <end position="41"/>
    </location>
</feature>
<dbReference type="InterPro" id="IPR009045">
    <property type="entry name" value="Zn_M74/Hedgehog-like"/>
</dbReference>
<dbReference type="InterPro" id="IPR003709">
    <property type="entry name" value="VanY-like_core_dom"/>
</dbReference>
<evidence type="ECO:0000259" key="3">
    <source>
        <dbReference type="Pfam" id="PF02557"/>
    </source>
</evidence>
<dbReference type="CDD" id="cd14852">
    <property type="entry name" value="LD-carboxypeptidase"/>
    <property type="match status" value="1"/>
</dbReference>
<comment type="caution">
    <text evidence="4">The sequence shown here is derived from an EMBL/GenBank/DDBJ whole genome shotgun (WGS) entry which is preliminary data.</text>
</comment>
<keyword evidence="4" id="KW-0378">Hydrolase</keyword>
<keyword evidence="4" id="KW-0121">Carboxypeptidase</keyword>
<dbReference type="GO" id="GO:0009002">
    <property type="term" value="F:serine-type D-Ala-D-Ala carboxypeptidase activity"/>
    <property type="evidence" value="ECO:0007669"/>
    <property type="project" value="UniProtKB-EC"/>
</dbReference>
<dbReference type="SUPFAM" id="SSF55166">
    <property type="entry name" value="Hedgehog/DD-peptidase"/>
    <property type="match status" value="1"/>
</dbReference>
<dbReference type="Gene3D" id="3.30.1380.10">
    <property type="match status" value="1"/>
</dbReference>
<evidence type="ECO:0000313" key="5">
    <source>
        <dbReference type="Proteomes" id="UP001549122"/>
    </source>
</evidence>
<dbReference type="EC" id="3.4.16.4" evidence="4"/>
<dbReference type="Pfam" id="PF02557">
    <property type="entry name" value="VanY"/>
    <property type="match status" value="1"/>
</dbReference>
<dbReference type="InterPro" id="IPR052179">
    <property type="entry name" value="DD-CPase-like"/>
</dbReference>
<gene>
    <name evidence="4" type="ORF">ABID29_001931</name>
</gene>
<feature type="region of interest" description="Disordered" evidence="1">
    <location>
        <begin position="1"/>
        <end position="41"/>
    </location>
</feature>
<evidence type="ECO:0000313" key="4">
    <source>
        <dbReference type="EMBL" id="MET3558803.1"/>
    </source>
</evidence>
<organism evidence="4 5">
    <name type="scientific">Streptococcus rupicaprae</name>
    <dbReference type="NCBI Taxonomy" id="759619"/>
    <lineage>
        <taxon>Bacteria</taxon>
        <taxon>Bacillati</taxon>
        <taxon>Bacillota</taxon>
        <taxon>Bacilli</taxon>
        <taxon>Lactobacillales</taxon>
        <taxon>Streptococcaceae</taxon>
        <taxon>Streptococcus</taxon>
    </lineage>
</organism>
<sequence>MAGSEKQSEEILDQFPPLEFEDQEKEPQEGEDIPPQEEETDDKPVSLFMIFAGLILALMVLVGLIFFQELFNPKQTRGEKPIAEATAGPKVLKVLNSSQDLPKVDPDAWELILVGPKNVKEELSPELSEVSGFMVDSRIAEATANFLAAAQAIDPNAHLITGYRSVEEQSSLYETFLAEEMEARQIGREAAESFVQTYFQAPGTSEHMTGLAIDLSIVDYLNLMDPGLASQLATIAPDYGFVLRYKQSYQPQTGVPAEDWHFRYVGVESARYMTDYDVPLETYLVQLKNRTD</sequence>
<feature type="transmembrane region" description="Helical" evidence="2">
    <location>
        <begin position="45"/>
        <end position="67"/>
    </location>
</feature>
<evidence type="ECO:0000256" key="1">
    <source>
        <dbReference type="SAM" id="MobiDB-lite"/>
    </source>
</evidence>
<reference evidence="4 5" key="1">
    <citation type="submission" date="2024-06" db="EMBL/GenBank/DDBJ databases">
        <title>Genomic Encyclopedia of Type Strains, Phase IV (KMG-IV): sequencing the most valuable type-strain genomes for metagenomic binning, comparative biology and taxonomic classification.</title>
        <authorList>
            <person name="Goeker M."/>
        </authorList>
    </citation>
    <scope>NUCLEOTIDE SEQUENCE [LARGE SCALE GENOMIC DNA]</scope>
    <source>
        <strain evidence="4 5">DSM 28303</strain>
    </source>
</reference>
<keyword evidence="2" id="KW-0812">Transmembrane</keyword>
<keyword evidence="5" id="KW-1185">Reference proteome</keyword>
<protein>
    <submittedName>
        <fullName evidence="4">D-alanyl-D-alanine carboxypeptidase</fullName>
        <ecNumber evidence="4">3.4.16.4</ecNumber>
    </submittedName>
</protein>
<dbReference type="PANTHER" id="PTHR34385">
    <property type="entry name" value="D-ALANYL-D-ALANINE CARBOXYPEPTIDASE"/>
    <property type="match status" value="1"/>
</dbReference>
<keyword evidence="4" id="KW-0645">Protease</keyword>
<keyword evidence="2" id="KW-0472">Membrane</keyword>
<dbReference type="PANTHER" id="PTHR34385:SF1">
    <property type="entry name" value="PEPTIDOGLYCAN L-ALANYL-D-GLUTAMATE ENDOPEPTIDASE CWLK"/>
    <property type="match status" value="1"/>
</dbReference>